<dbReference type="InterPro" id="IPR006664">
    <property type="entry name" value="OMP_bac"/>
</dbReference>
<protein>
    <submittedName>
        <fullName evidence="7">OmpA family protein</fullName>
    </submittedName>
</protein>
<feature type="chain" id="PRO_5045329749" evidence="5">
    <location>
        <begin position="22"/>
        <end position="233"/>
    </location>
</feature>
<evidence type="ECO:0000313" key="7">
    <source>
        <dbReference type="EMBL" id="MDN4166114.1"/>
    </source>
</evidence>
<dbReference type="Pfam" id="PF00691">
    <property type="entry name" value="OmpA"/>
    <property type="match status" value="1"/>
</dbReference>
<reference evidence="7" key="1">
    <citation type="submission" date="2023-06" db="EMBL/GenBank/DDBJ databases">
        <title>Cytophagales bacterium Strain LB-30, isolated from soil.</title>
        <authorList>
            <person name="Liu B."/>
        </authorList>
    </citation>
    <scope>NUCLEOTIDE SEQUENCE</scope>
    <source>
        <strain evidence="7">LB-30</strain>
    </source>
</reference>
<name>A0ABT8F6W7_9BACT</name>
<dbReference type="PROSITE" id="PS51123">
    <property type="entry name" value="OMPA_2"/>
    <property type="match status" value="1"/>
</dbReference>
<evidence type="ECO:0000256" key="1">
    <source>
        <dbReference type="ARBA" id="ARBA00004442"/>
    </source>
</evidence>
<keyword evidence="8" id="KW-1185">Reference proteome</keyword>
<dbReference type="InterPro" id="IPR036737">
    <property type="entry name" value="OmpA-like_sf"/>
</dbReference>
<feature type="signal peptide" evidence="5">
    <location>
        <begin position="1"/>
        <end position="21"/>
    </location>
</feature>
<dbReference type="InterPro" id="IPR050330">
    <property type="entry name" value="Bact_OuterMem_StrucFunc"/>
</dbReference>
<comment type="caution">
    <text evidence="7">The sequence shown here is derived from an EMBL/GenBank/DDBJ whole genome shotgun (WGS) entry which is preliminary data.</text>
</comment>
<evidence type="ECO:0000256" key="4">
    <source>
        <dbReference type="PROSITE-ProRule" id="PRU00473"/>
    </source>
</evidence>
<dbReference type="Gene3D" id="2.60.40.1120">
    <property type="entry name" value="Carboxypeptidase-like, regulatory domain"/>
    <property type="match status" value="1"/>
</dbReference>
<dbReference type="InterPro" id="IPR006665">
    <property type="entry name" value="OmpA-like"/>
</dbReference>
<dbReference type="Gene3D" id="3.30.1330.60">
    <property type="entry name" value="OmpA-like domain"/>
    <property type="match status" value="1"/>
</dbReference>
<keyword evidence="3" id="KW-0998">Cell outer membrane</keyword>
<gene>
    <name evidence="7" type="ORF">QWY31_11415</name>
</gene>
<dbReference type="SUPFAM" id="SSF103088">
    <property type="entry name" value="OmpA-like"/>
    <property type="match status" value="1"/>
</dbReference>
<evidence type="ECO:0000259" key="6">
    <source>
        <dbReference type="PROSITE" id="PS51123"/>
    </source>
</evidence>
<evidence type="ECO:0000256" key="5">
    <source>
        <dbReference type="SAM" id="SignalP"/>
    </source>
</evidence>
<organism evidence="7 8">
    <name type="scientific">Shiella aurantiaca</name>
    <dbReference type="NCBI Taxonomy" id="3058365"/>
    <lineage>
        <taxon>Bacteria</taxon>
        <taxon>Pseudomonadati</taxon>
        <taxon>Bacteroidota</taxon>
        <taxon>Cytophagia</taxon>
        <taxon>Cytophagales</taxon>
        <taxon>Shiellaceae</taxon>
        <taxon>Shiella</taxon>
    </lineage>
</organism>
<sequence length="233" mass="26370">MKNFLGLLTILMLCTVFSGKAMLTNPEDTLVYVKGKVIDADNKQPVKSQITFESLPYFTITGFSESDQAYGKFEFFVLKGAKYTIKVQAEGYQTHYEEIDAIALTDTLRTEFALVPTGAGRLMRLDKLIFELGSYKIAKESYEELDGILKMLNDNPKMVIQLEGHTDFSGNADSNMRLSERRVESVRNYLIEKGVDKSRIKAKAFGGTQPLSRENTEEARALNRRVEVRIIKN</sequence>
<dbReference type="PRINTS" id="PR01021">
    <property type="entry name" value="OMPADOMAIN"/>
</dbReference>
<dbReference type="SUPFAM" id="SSF49464">
    <property type="entry name" value="Carboxypeptidase regulatory domain-like"/>
    <property type="match status" value="1"/>
</dbReference>
<keyword evidence="2 4" id="KW-0472">Membrane</keyword>
<dbReference type="PANTHER" id="PTHR30329:SF21">
    <property type="entry name" value="LIPOPROTEIN YIAD-RELATED"/>
    <property type="match status" value="1"/>
</dbReference>
<evidence type="ECO:0000313" key="8">
    <source>
        <dbReference type="Proteomes" id="UP001168552"/>
    </source>
</evidence>
<comment type="subcellular location">
    <subcellularLocation>
        <location evidence="1">Cell outer membrane</location>
    </subcellularLocation>
</comment>
<feature type="domain" description="OmpA-like" evidence="6">
    <location>
        <begin position="117"/>
        <end position="233"/>
    </location>
</feature>
<evidence type="ECO:0000256" key="3">
    <source>
        <dbReference type="ARBA" id="ARBA00023237"/>
    </source>
</evidence>
<accession>A0ABT8F6W7</accession>
<proteinExistence type="predicted"/>
<keyword evidence="5" id="KW-0732">Signal</keyword>
<dbReference type="InterPro" id="IPR008969">
    <property type="entry name" value="CarboxyPept-like_regulatory"/>
</dbReference>
<dbReference type="Proteomes" id="UP001168552">
    <property type="component" value="Unassembled WGS sequence"/>
</dbReference>
<evidence type="ECO:0000256" key="2">
    <source>
        <dbReference type="ARBA" id="ARBA00023136"/>
    </source>
</evidence>
<dbReference type="EMBL" id="JAUHJS010000005">
    <property type="protein sequence ID" value="MDN4166114.1"/>
    <property type="molecule type" value="Genomic_DNA"/>
</dbReference>
<dbReference type="CDD" id="cd07185">
    <property type="entry name" value="OmpA_C-like"/>
    <property type="match status" value="1"/>
</dbReference>
<dbReference type="RefSeq" id="WP_320004647.1">
    <property type="nucleotide sequence ID" value="NZ_JAUHJS010000005.1"/>
</dbReference>
<dbReference type="PANTHER" id="PTHR30329">
    <property type="entry name" value="STATOR ELEMENT OF FLAGELLAR MOTOR COMPLEX"/>
    <property type="match status" value="1"/>
</dbReference>